<dbReference type="SUPFAM" id="SSF55781">
    <property type="entry name" value="GAF domain-like"/>
    <property type="match status" value="1"/>
</dbReference>
<dbReference type="eggNOG" id="KOG4619">
    <property type="taxonomic scope" value="Eukaryota"/>
</dbReference>
<dbReference type="GO" id="GO:0005739">
    <property type="term" value="C:mitochondrion"/>
    <property type="evidence" value="ECO:0007669"/>
    <property type="project" value="TreeGrafter"/>
</dbReference>
<dbReference type="PANTHER" id="PTHR21706:SF15">
    <property type="entry name" value="TRANSMEMBRANE PROTEIN 65"/>
    <property type="match status" value="1"/>
</dbReference>
<evidence type="ECO:0000256" key="5">
    <source>
        <dbReference type="SAM" id="Phobius"/>
    </source>
</evidence>
<evidence type="ECO:0000256" key="3">
    <source>
        <dbReference type="ARBA" id="ARBA00022989"/>
    </source>
</evidence>
<dbReference type="RefSeq" id="XP_014145559.1">
    <property type="nucleotide sequence ID" value="XM_014290084.1"/>
</dbReference>
<dbReference type="Proteomes" id="UP000054560">
    <property type="component" value="Unassembled WGS sequence"/>
</dbReference>
<dbReference type="AlphaFoldDB" id="A0A0L0F4P6"/>
<keyword evidence="8" id="KW-1185">Reference proteome</keyword>
<keyword evidence="4 5" id="KW-0472">Membrane</keyword>
<feature type="transmembrane region" description="Helical" evidence="5">
    <location>
        <begin position="73"/>
        <end position="97"/>
    </location>
</feature>
<keyword evidence="2 5" id="KW-0812">Transmembrane</keyword>
<dbReference type="eggNOG" id="KOG3689">
    <property type="taxonomic scope" value="Eukaryota"/>
</dbReference>
<dbReference type="GeneID" id="25916305"/>
<reference evidence="7 8" key="1">
    <citation type="submission" date="2011-02" db="EMBL/GenBank/DDBJ databases">
        <title>The Genome Sequence of Sphaeroforma arctica JP610.</title>
        <authorList>
            <consortium name="The Broad Institute Genome Sequencing Platform"/>
            <person name="Russ C."/>
            <person name="Cuomo C."/>
            <person name="Young S.K."/>
            <person name="Zeng Q."/>
            <person name="Gargeya S."/>
            <person name="Alvarado L."/>
            <person name="Berlin A."/>
            <person name="Chapman S.B."/>
            <person name="Chen Z."/>
            <person name="Freedman E."/>
            <person name="Gellesch M."/>
            <person name="Goldberg J."/>
            <person name="Griggs A."/>
            <person name="Gujja S."/>
            <person name="Heilman E."/>
            <person name="Heiman D."/>
            <person name="Howarth C."/>
            <person name="Mehta T."/>
            <person name="Neiman D."/>
            <person name="Pearson M."/>
            <person name="Roberts A."/>
            <person name="Saif S."/>
            <person name="Shea T."/>
            <person name="Shenoy N."/>
            <person name="Sisk P."/>
            <person name="Stolte C."/>
            <person name="Sykes S."/>
            <person name="White J."/>
            <person name="Yandava C."/>
            <person name="Burger G."/>
            <person name="Gray M.W."/>
            <person name="Holland P.W.H."/>
            <person name="King N."/>
            <person name="Lang F.B.F."/>
            <person name="Roger A.J."/>
            <person name="Ruiz-Trillo I."/>
            <person name="Haas B."/>
            <person name="Nusbaum C."/>
            <person name="Birren B."/>
        </authorList>
    </citation>
    <scope>NUCLEOTIDE SEQUENCE [LARGE SCALE GENOMIC DNA]</scope>
    <source>
        <strain evidence="7 8">JP610</strain>
    </source>
</reference>
<name>A0A0L0F4P6_9EUKA</name>
<dbReference type="InterPro" id="IPR019537">
    <property type="entry name" value="TMEM65"/>
</dbReference>
<feature type="non-terminal residue" evidence="7">
    <location>
        <position position="221"/>
    </location>
</feature>
<dbReference type="OrthoDB" id="430821at2759"/>
<accession>A0A0L0F4P6</accession>
<evidence type="ECO:0000256" key="1">
    <source>
        <dbReference type="ARBA" id="ARBA00004141"/>
    </source>
</evidence>
<dbReference type="Pfam" id="PF01590">
    <property type="entry name" value="GAF"/>
    <property type="match status" value="1"/>
</dbReference>
<dbReference type="GO" id="GO:0016020">
    <property type="term" value="C:membrane"/>
    <property type="evidence" value="ECO:0007669"/>
    <property type="project" value="UniProtKB-SubCell"/>
</dbReference>
<evidence type="ECO:0000313" key="7">
    <source>
        <dbReference type="EMBL" id="KNC71657.1"/>
    </source>
</evidence>
<organism evidence="7 8">
    <name type="scientific">Sphaeroforma arctica JP610</name>
    <dbReference type="NCBI Taxonomy" id="667725"/>
    <lineage>
        <taxon>Eukaryota</taxon>
        <taxon>Ichthyosporea</taxon>
        <taxon>Ichthyophonida</taxon>
        <taxon>Sphaeroforma</taxon>
    </lineage>
</organism>
<protein>
    <recommendedName>
        <fullName evidence="6">GAF domain-containing protein</fullName>
    </recommendedName>
</protein>
<dbReference type="Gene3D" id="3.30.450.40">
    <property type="match status" value="1"/>
</dbReference>
<keyword evidence="3 5" id="KW-1133">Transmembrane helix</keyword>
<dbReference type="PANTHER" id="PTHR21706">
    <property type="entry name" value="TRANSMEMBRANE PROTEIN 65"/>
    <property type="match status" value="1"/>
</dbReference>
<evidence type="ECO:0000313" key="8">
    <source>
        <dbReference type="Proteomes" id="UP000054560"/>
    </source>
</evidence>
<dbReference type="EMBL" id="KQ248366">
    <property type="protein sequence ID" value="KNC71657.1"/>
    <property type="molecule type" value="Genomic_DNA"/>
</dbReference>
<evidence type="ECO:0000259" key="6">
    <source>
        <dbReference type="Pfam" id="PF01590"/>
    </source>
</evidence>
<sequence>MDNVVMITAGELIDASIGVRFGLSTITAAGLGQCVSDVSGVAFGGVVDYLCGKLNLPKANLTPNQRRLTNVRYAGVFGSAVGVLMGCLLGMSCLLFLDTDKAEKMKKAKELRLIFISVMSEGHKLLACERSTLFLYDAKHKELYSQFAVKQKPFRVPASATIAGHAIEQKALINIDDAYEHPRFYSEMDKQTGFRTQSILSAPIYDMDGEPVGVIQMVNKL</sequence>
<feature type="domain" description="GAF" evidence="6">
    <location>
        <begin position="111"/>
        <end position="219"/>
    </location>
</feature>
<gene>
    <name evidence="7" type="ORF">SARC_15801</name>
</gene>
<evidence type="ECO:0000256" key="2">
    <source>
        <dbReference type="ARBA" id="ARBA00022692"/>
    </source>
</evidence>
<dbReference type="InterPro" id="IPR029016">
    <property type="entry name" value="GAF-like_dom_sf"/>
</dbReference>
<comment type="subcellular location">
    <subcellularLocation>
        <location evidence="1">Membrane</location>
        <topology evidence="1">Multi-pass membrane protein</topology>
    </subcellularLocation>
</comment>
<proteinExistence type="predicted"/>
<dbReference type="InterPro" id="IPR003018">
    <property type="entry name" value="GAF"/>
</dbReference>
<dbReference type="Pfam" id="PF10507">
    <property type="entry name" value="TMEM65"/>
    <property type="match status" value="1"/>
</dbReference>
<evidence type="ECO:0000256" key="4">
    <source>
        <dbReference type="ARBA" id="ARBA00023136"/>
    </source>
</evidence>